<dbReference type="Proteomes" id="UP000266677">
    <property type="component" value="Unassembled WGS sequence"/>
</dbReference>
<feature type="signal peptide" evidence="1">
    <location>
        <begin position="1"/>
        <end position="25"/>
    </location>
</feature>
<evidence type="ECO:0000256" key="1">
    <source>
        <dbReference type="SAM" id="SignalP"/>
    </source>
</evidence>
<dbReference type="OrthoDB" id="4553701at2"/>
<accession>A0A3A4KPR1</accession>
<evidence type="ECO:0008006" key="4">
    <source>
        <dbReference type="Google" id="ProtNLM"/>
    </source>
</evidence>
<evidence type="ECO:0000313" key="2">
    <source>
        <dbReference type="EMBL" id="RJO76562.1"/>
    </source>
</evidence>
<comment type="caution">
    <text evidence="2">The sequence shown here is derived from an EMBL/GenBank/DDBJ whole genome shotgun (WGS) entry which is preliminary data.</text>
</comment>
<gene>
    <name evidence="2" type="ORF">D5S18_09735</name>
</gene>
<keyword evidence="3" id="KW-1185">Reference proteome</keyword>
<name>A0A3A4KPR1_9NOCA</name>
<evidence type="ECO:0000313" key="3">
    <source>
        <dbReference type="Proteomes" id="UP000266677"/>
    </source>
</evidence>
<dbReference type="RefSeq" id="WP_120039485.1">
    <property type="nucleotide sequence ID" value="NZ_QZFU01000016.1"/>
</dbReference>
<feature type="chain" id="PRO_5017303677" description="SH3 domain-containing protein" evidence="1">
    <location>
        <begin position="26"/>
        <end position="109"/>
    </location>
</feature>
<dbReference type="AlphaFoldDB" id="A0A3A4KPR1"/>
<dbReference type="EMBL" id="QZFU01000016">
    <property type="protein sequence ID" value="RJO76562.1"/>
    <property type="molecule type" value="Genomic_DNA"/>
</dbReference>
<reference evidence="2 3" key="1">
    <citation type="submission" date="2018-09" db="EMBL/GenBank/DDBJ databases">
        <title>YIM PH21274 draft genome.</title>
        <authorList>
            <person name="Miao C."/>
        </authorList>
    </citation>
    <scope>NUCLEOTIDE SEQUENCE [LARGE SCALE GENOMIC DNA]</scope>
    <source>
        <strain evidence="2 3">YIM PH 21724</strain>
    </source>
</reference>
<organism evidence="2 3">
    <name type="scientific">Nocardia panacis</name>
    <dbReference type="NCBI Taxonomy" id="2340916"/>
    <lineage>
        <taxon>Bacteria</taxon>
        <taxon>Bacillati</taxon>
        <taxon>Actinomycetota</taxon>
        <taxon>Actinomycetes</taxon>
        <taxon>Mycobacteriales</taxon>
        <taxon>Nocardiaceae</taxon>
        <taxon>Nocardia</taxon>
    </lineage>
</organism>
<proteinExistence type="predicted"/>
<sequence length="109" mass="11505">MSKKVLTLATLAVGAALTAPGLAHAEPADTTKFSDRTAEFVNFSDPAAINAQAQGKQLIVSPYGTRNTIACRGDGAAVPLYDCMQEDAFGWITLNKQDTPLGTAWVHIV</sequence>
<protein>
    <recommendedName>
        <fullName evidence="4">SH3 domain-containing protein</fullName>
    </recommendedName>
</protein>
<keyword evidence="1" id="KW-0732">Signal</keyword>